<reference evidence="3" key="1">
    <citation type="submission" date="2020-06" db="EMBL/GenBank/DDBJ databases">
        <title>Thalassolituus marinus alknpb1M-1, a hydrocarbon-degrading bacterium isolated from the deep-sea overlying water using an in-situ strategy from the South China Sea basin.</title>
        <authorList>
            <person name="Dong C."/>
            <person name="Chen Y."/>
            <person name="Shao Z."/>
        </authorList>
    </citation>
    <scope>NUCLEOTIDE SEQUENCE [LARGE SCALE GENOMIC DNA]</scope>
    <source>
        <strain evidence="3">alknpb1M-1</strain>
    </source>
</reference>
<dbReference type="Pfam" id="PF07362">
    <property type="entry name" value="CcdA"/>
    <property type="match status" value="1"/>
</dbReference>
<gene>
    <name evidence="2" type="ORF">HUF19_00215</name>
</gene>
<evidence type="ECO:0000313" key="2">
    <source>
        <dbReference type="EMBL" id="UXD85969.1"/>
    </source>
</evidence>
<accession>A0ABY6A412</accession>
<evidence type="ECO:0000256" key="1">
    <source>
        <dbReference type="ARBA" id="ARBA00022649"/>
    </source>
</evidence>
<keyword evidence="3" id="KW-1185">Reference proteome</keyword>
<sequence>MQVIFDTSAPKKPANVSINSDLLAQARACKINLSATLEQALADKVAQVQREQWLKENQQAINGYNQLVDEQGVFSDGLRSF</sequence>
<dbReference type="InterPro" id="IPR009956">
    <property type="entry name" value="Post-segregation_anti-tox_CcdA"/>
</dbReference>
<name>A0ABY6A412_9GAMM</name>
<dbReference type="RefSeq" id="WP_260997965.1">
    <property type="nucleotide sequence ID" value="NZ_CP054475.1"/>
</dbReference>
<dbReference type="Proteomes" id="UP001065322">
    <property type="component" value="Chromosome"/>
</dbReference>
<dbReference type="EMBL" id="CP054475">
    <property type="protein sequence ID" value="UXD85969.1"/>
    <property type="molecule type" value="Genomic_DNA"/>
</dbReference>
<proteinExistence type="predicted"/>
<protein>
    <submittedName>
        <fullName evidence="2">Type II toxin-antitoxin system CcdA family antitoxin</fullName>
    </submittedName>
</protein>
<evidence type="ECO:0000313" key="3">
    <source>
        <dbReference type="Proteomes" id="UP001065322"/>
    </source>
</evidence>
<organism evidence="2 3">
    <name type="scientific">Thalassolituus hydrocarboniclasticus</name>
    <dbReference type="NCBI Taxonomy" id="2742796"/>
    <lineage>
        <taxon>Bacteria</taxon>
        <taxon>Pseudomonadati</taxon>
        <taxon>Pseudomonadota</taxon>
        <taxon>Gammaproteobacteria</taxon>
        <taxon>Oceanospirillales</taxon>
        <taxon>Oceanospirillaceae</taxon>
        <taxon>Thalassolituus</taxon>
    </lineage>
</organism>
<keyword evidence="1" id="KW-1277">Toxin-antitoxin system</keyword>